<sequence length="205" mass="23063">MFKNREDAGKLLAEFLKTYNFDKTKTIILAIPRGGVPIAWEISKALNIPFSLVITKKLAPLNEPEAAFGAIAPDGNTYIDQSLMRYMGVNEEELEVIKEKALSEIKRRIKTYLKDKEPNIEGKDVIIVDDGIATGYTAIVAAIYAKNRGANKVYLAVPVCPDDSIPRVKRFFDDVICLYPVKTPFFAVGAYYQDFRQLTDDDMLE</sequence>
<protein>
    <submittedName>
        <fullName evidence="2">Phosphoribosyltransferase</fullName>
    </submittedName>
</protein>
<dbReference type="Gene3D" id="3.30.1310.20">
    <property type="entry name" value="PRTase-like"/>
    <property type="match status" value="1"/>
</dbReference>
<dbReference type="SUPFAM" id="SSF53271">
    <property type="entry name" value="PRTase-like"/>
    <property type="match status" value="1"/>
</dbReference>
<name>A0A831YDJ3_9AQUI</name>
<feature type="domain" description="Phosphoribosyltransferase" evidence="1">
    <location>
        <begin position="9"/>
        <end position="192"/>
    </location>
</feature>
<dbReference type="Proteomes" id="UP000885621">
    <property type="component" value="Unassembled WGS sequence"/>
</dbReference>
<accession>A0A831YDJ3</accession>
<organism evidence="2">
    <name type="scientific">Sulfurihydrogenibium azorense</name>
    <dbReference type="NCBI Taxonomy" id="309806"/>
    <lineage>
        <taxon>Bacteria</taxon>
        <taxon>Pseudomonadati</taxon>
        <taxon>Aquificota</taxon>
        <taxon>Aquificia</taxon>
        <taxon>Aquificales</taxon>
        <taxon>Hydrogenothermaceae</taxon>
        <taxon>Sulfurihydrogenibium</taxon>
    </lineage>
</organism>
<dbReference type="InterPro" id="IPR000836">
    <property type="entry name" value="PRTase_dom"/>
</dbReference>
<keyword evidence="2" id="KW-0808">Transferase</keyword>
<dbReference type="AlphaFoldDB" id="A0A831YDJ3"/>
<dbReference type="Gene3D" id="3.40.50.2020">
    <property type="match status" value="1"/>
</dbReference>
<dbReference type="CDD" id="cd06223">
    <property type="entry name" value="PRTases_typeI"/>
    <property type="match status" value="1"/>
</dbReference>
<proteinExistence type="predicted"/>
<dbReference type="Pfam" id="PF00156">
    <property type="entry name" value="Pribosyltran"/>
    <property type="match status" value="1"/>
</dbReference>
<reference evidence="2" key="1">
    <citation type="journal article" date="2020" name="mSystems">
        <title>Genome- and Community-Level Interaction Insights into Carbon Utilization and Element Cycling Functions of Hydrothermarchaeota in Hydrothermal Sediment.</title>
        <authorList>
            <person name="Zhou Z."/>
            <person name="Liu Y."/>
            <person name="Xu W."/>
            <person name="Pan J."/>
            <person name="Luo Z.H."/>
            <person name="Li M."/>
        </authorList>
    </citation>
    <scope>NUCLEOTIDE SEQUENCE [LARGE SCALE GENOMIC DNA]</scope>
    <source>
        <strain evidence="2">SpSt-1257</strain>
    </source>
</reference>
<feature type="non-terminal residue" evidence="2">
    <location>
        <position position="205"/>
    </location>
</feature>
<dbReference type="GO" id="GO:0016757">
    <property type="term" value="F:glycosyltransferase activity"/>
    <property type="evidence" value="ECO:0007669"/>
    <property type="project" value="UniProtKB-KW"/>
</dbReference>
<evidence type="ECO:0000259" key="1">
    <source>
        <dbReference type="Pfam" id="PF00156"/>
    </source>
</evidence>
<keyword evidence="2" id="KW-0328">Glycosyltransferase</keyword>
<dbReference type="InterPro" id="IPR029057">
    <property type="entry name" value="PRTase-like"/>
</dbReference>
<comment type="caution">
    <text evidence="2">The sequence shown here is derived from an EMBL/GenBank/DDBJ whole genome shotgun (WGS) entry which is preliminary data.</text>
</comment>
<evidence type="ECO:0000313" key="2">
    <source>
        <dbReference type="EMBL" id="HEV09104.1"/>
    </source>
</evidence>
<dbReference type="EMBL" id="DSFC01000099">
    <property type="protein sequence ID" value="HEV09104.1"/>
    <property type="molecule type" value="Genomic_DNA"/>
</dbReference>
<gene>
    <name evidence="2" type="ORF">ENO34_01740</name>
</gene>